<organism evidence="1 2">
    <name type="scientific">Streblomastix strix</name>
    <dbReference type="NCBI Taxonomy" id="222440"/>
    <lineage>
        <taxon>Eukaryota</taxon>
        <taxon>Metamonada</taxon>
        <taxon>Preaxostyla</taxon>
        <taxon>Oxymonadida</taxon>
        <taxon>Streblomastigidae</taxon>
        <taxon>Streblomastix</taxon>
    </lineage>
</organism>
<sequence>MQESSNNPDKHAESGTQSSIDVATIIPHLIQNLQSDNTNLHIPALRQLLGIVIDGIIQLYLESKDLVLKYELKPILNKFAGNVEKNENFVLSTTILHVIEVRNGNDDKIILAGAATESIILTIFSPDDKISKSGSKALEKLISENEIIRNSLMTTGFIQTV</sequence>
<comment type="caution">
    <text evidence="1">The sequence shown here is derived from an EMBL/GenBank/DDBJ whole genome shotgun (WGS) entry which is preliminary data.</text>
</comment>
<dbReference type="AlphaFoldDB" id="A0A5J4WJG4"/>
<evidence type="ECO:0000313" key="1">
    <source>
        <dbReference type="EMBL" id="KAA6394652.1"/>
    </source>
</evidence>
<dbReference type="EMBL" id="SNRW01001889">
    <property type="protein sequence ID" value="KAA6394652.1"/>
    <property type="molecule type" value="Genomic_DNA"/>
</dbReference>
<reference evidence="1 2" key="1">
    <citation type="submission" date="2019-03" db="EMBL/GenBank/DDBJ databases">
        <title>Single cell metagenomics reveals metabolic interactions within the superorganism composed of flagellate Streblomastix strix and complex community of Bacteroidetes bacteria on its surface.</title>
        <authorList>
            <person name="Treitli S.C."/>
            <person name="Kolisko M."/>
            <person name="Husnik F."/>
            <person name="Keeling P."/>
            <person name="Hampl V."/>
        </authorList>
    </citation>
    <scope>NUCLEOTIDE SEQUENCE [LARGE SCALE GENOMIC DNA]</scope>
    <source>
        <strain evidence="1">ST1C</strain>
    </source>
</reference>
<dbReference type="Proteomes" id="UP000324800">
    <property type="component" value="Unassembled WGS sequence"/>
</dbReference>
<dbReference type="InterPro" id="IPR016024">
    <property type="entry name" value="ARM-type_fold"/>
</dbReference>
<evidence type="ECO:0000313" key="2">
    <source>
        <dbReference type="Proteomes" id="UP000324800"/>
    </source>
</evidence>
<name>A0A5J4WJG4_9EUKA</name>
<feature type="non-terminal residue" evidence="1">
    <location>
        <position position="161"/>
    </location>
</feature>
<proteinExistence type="predicted"/>
<dbReference type="SUPFAM" id="SSF48371">
    <property type="entry name" value="ARM repeat"/>
    <property type="match status" value="1"/>
</dbReference>
<protein>
    <submittedName>
        <fullName evidence="1">Uncharacterized protein</fullName>
    </submittedName>
</protein>
<gene>
    <name evidence="1" type="ORF">EZS28_009819</name>
</gene>
<accession>A0A5J4WJG4</accession>